<dbReference type="SUPFAM" id="SSF53187">
    <property type="entry name" value="Zn-dependent exopeptidases"/>
    <property type="match status" value="1"/>
</dbReference>
<dbReference type="HOGENOM" id="CLU_021802_2_2_0"/>
<evidence type="ECO:0000313" key="10">
    <source>
        <dbReference type="Proteomes" id="UP000005730"/>
    </source>
</evidence>
<evidence type="ECO:0000256" key="6">
    <source>
        <dbReference type="ARBA" id="ARBA00022833"/>
    </source>
</evidence>
<comment type="cofactor">
    <cofactor evidence="2">
        <name>Zn(2+)</name>
        <dbReference type="ChEBI" id="CHEBI:29105"/>
    </cofactor>
</comment>
<keyword evidence="10" id="KW-1185">Reference proteome</keyword>
<evidence type="ECO:0000259" key="8">
    <source>
        <dbReference type="Pfam" id="PF07687"/>
    </source>
</evidence>
<dbReference type="Pfam" id="PF01546">
    <property type="entry name" value="Peptidase_M20"/>
    <property type="match status" value="1"/>
</dbReference>
<dbReference type="NCBIfam" id="TIGR01910">
    <property type="entry name" value="DapE-ArgE"/>
    <property type="match status" value="1"/>
</dbReference>
<dbReference type="InterPro" id="IPR011650">
    <property type="entry name" value="Peptidase_M20_dimer"/>
</dbReference>
<dbReference type="Gene3D" id="3.40.630.10">
    <property type="entry name" value="Zn peptidases"/>
    <property type="match status" value="2"/>
</dbReference>
<reference evidence="9 10" key="1">
    <citation type="submission" date="2011-10" db="EMBL/GenBank/DDBJ databases">
        <title>The Noncontiguous Finished genome of Thermanaerovibrio velox DSM 12556.</title>
        <authorList>
            <consortium name="US DOE Joint Genome Institute (JGI-PGF)"/>
            <person name="Lucas S."/>
            <person name="Copeland A."/>
            <person name="Lapidus A."/>
            <person name="Glavina del Rio T."/>
            <person name="Dalin E."/>
            <person name="Tice H."/>
            <person name="Bruce D."/>
            <person name="Goodwin L."/>
            <person name="Pitluck S."/>
            <person name="Peters L."/>
            <person name="Mikhailova N."/>
            <person name="Teshima H."/>
            <person name="Kyrpides N."/>
            <person name="Mavromatis K."/>
            <person name="Ivanova N."/>
            <person name="Markowitz V."/>
            <person name="Cheng J.-F."/>
            <person name="Hugenholtz P."/>
            <person name="Woyke T."/>
            <person name="Wu D."/>
            <person name="Spring S."/>
            <person name="Brambilla E.-M."/>
            <person name="Klenk H.-P."/>
            <person name="Eisen J.A."/>
        </authorList>
    </citation>
    <scope>NUCLEOTIDE SEQUENCE [LARGE SCALE GENOMIC DNA]</scope>
    <source>
        <strain evidence="9 10">DSM 12556</strain>
    </source>
</reference>
<evidence type="ECO:0000256" key="5">
    <source>
        <dbReference type="ARBA" id="ARBA00022801"/>
    </source>
</evidence>
<dbReference type="InterPro" id="IPR010182">
    <property type="entry name" value="ArgE/DapE"/>
</dbReference>
<organism evidence="9 10">
    <name type="scientific">Thermanaerovibrio velox DSM 12556</name>
    <dbReference type="NCBI Taxonomy" id="926567"/>
    <lineage>
        <taxon>Bacteria</taxon>
        <taxon>Thermotogati</taxon>
        <taxon>Synergistota</taxon>
        <taxon>Synergistia</taxon>
        <taxon>Synergistales</taxon>
        <taxon>Synergistaceae</taxon>
        <taxon>Thermanaerovibrio</taxon>
    </lineage>
</organism>
<dbReference type="STRING" id="926567.TheveDRAFT_1157"/>
<dbReference type="Proteomes" id="UP000005730">
    <property type="component" value="Chromosome"/>
</dbReference>
<dbReference type="Gene3D" id="3.30.70.360">
    <property type="match status" value="1"/>
</dbReference>
<keyword evidence="4" id="KW-0479">Metal-binding</keyword>
<dbReference type="NCBIfam" id="NF010589">
    <property type="entry name" value="PRK13983.1"/>
    <property type="match status" value="1"/>
</dbReference>
<dbReference type="PANTHER" id="PTHR43808">
    <property type="entry name" value="ACETYLORNITHINE DEACETYLASE"/>
    <property type="match status" value="1"/>
</dbReference>
<keyword evidence="7" id="KW-0170">Cobalt</keyword>
<evidence type="ECO:0000256" key="7">
    <source>
        <dbReference type="ARBA" id="ARBA00023285"/>
    </source>
</evidence>
<dbReference type="SUPFAM" id="SSF55031">
    <property type="entry name" value="Bacterial exopeptidase dimerisation domain"/>
    <property type="match status" value="1"/>
</dbReference>
<dbReference type="AlphaFoldDB" id="H0USJ2"/>
<dbReference type="GO" id="GO:0016787">
    <property type="term" value="F:hydrolase activity"/>
    <property type="evidence" value="ECO:0007669"/>
    <property type="project" value="UniProtKB-KW"/>
</dbReference>
<feature type="domain" description="Peptidase M20 dimerisation" evidence="8">
    <location>
        <begin position="204"/>
        <end position="312"/>
    </location>
</feature>
<evidence type="ECO:0000313" key="9">
    <source>
        <dbReference type="EMBL" id="EHM10281.1"/>
    </source>
</evidence>
<name>H0USJ2_9BACT</name>
<dbReference type="InterPro" id="IPR002933">
    <property type="entry name" value="Peptidase_M20"/>
</dbReference>
<dbReference type="eggNOG" id="COG0624">
    <property type="taxonomic scope" value="Bacteria"/>
</dbReference>
<keyword evidence="5" id="KW-0378">Hydrolase</keyword>
<dbReference type="InterPro" id="IPR036264">
    <property type="entry name" value="Bact_exopeptidase_dim_dom"/>
</dbReference>
<gene>
    <name evidence="9" type="ORF">TheveDRAFT_1157</name>
</gene>
<accession>H0USJ2</accession>
<protein>
    <submittedName>
        <fullName evidence="9">Acetylornithine deacetylase or succinyl-diaminopimelate desuccinylase</fullName>
    </submittedName>
</protein>
<dbReference type="GO" id="GO:0046872">
    <property type="term" value="F:metal ion binding"/>
    <property type="evidence" value="ECO:0007669"/>
    <property type="project" value="UniProtKB-KW"/>
</dbReference>
<evidence type="ECO:0000256" key="4">
    <source>
        <dbReference type="ARBA" id="ARBA00022723"/>
    </source>
</evidence>
<comment type="cofactor">
    <cofactor evidence="1">
        <name>Co(2+)</name>
        <dbReference type="ChEBI" id="CHEBI:48828"/>
    </cofactor>
</comment>
<dbReference type="PANTHER" id="PTHR43808:SF32">
    <property type="entry name" value="ARGE_DAPE-RELATED DEACYLASE"/>
    <property type="match status" value="1"/>
</dbReference>
<proteinExistence type="inferred from homology"/>
<evidence type="ECO:0000256" key="1">
    <source>
        <dbReference type="ARBA" id="ARBA00001941"/>
    </source>
</evidence>
<evidence type="ECO:0000256" key="2">
    <source>
        <dbReference type="ARBA" id="ARBA00001947"/>
    </source>
</evidence>
<dbReference type="Pfam" id="PF07687">
    <property type="entry name" value="M20_dimer"/>
    <property type="match status" value="1"/>
</dbReference>
<dbReference type="InterPro" id="IPR050072">
    <property type="entry name" value="Peptidase_M20A"/>
</dbReference>
<comment type="similarity">
    <text evidence="3">Belongs to the peptidase M20A family.</text>
</comment>
<dbReference type="EMBL" id="CM001377">
    <property type="protein sequence ID" value="EHM10281.1"/>
    <property type="molecule type" value="Genomic_DNA"/>
</dbReference>
<evidence type="ECO:0000256" key="3">
    <source>
        <dbReference type="ARBA" id="ARBA00006247"/>
    </source>
</evidence>
<keyword evidence="6" id="KW-0862">Zinc</keyword>
<sequence length="410" mass="44617">MGKGFEALDARIASMEGAMVYALSELVRRPAVSPEDGGEGEHDKALFIESLVSSLGLGVVERYDSKDPRAKGGIRPNLVVRVGGADRSSGRLWIFTHMDVVPEGDRSLWRFDPFEPVLEGGRLYGRGSNDNGQELVASLFALKAVMESGGPRREVCIAFVSDEEVGSQHGIGFLLREHRDLFDPSDLIVVPDGGTESGDFIEVAEKTILWLEFQVEGCQVHASRPDQGLNACRVANELSVALDRALRGAFPEEDPLFEPSYSTFEPTRRLANVGNVNTIPGKEVFCLDCRVLPHVKVEDVERVFAGEVKKAQDAFGAKISYRFLQRGEPAGATDPGSPVVVLLKDAVEDVLKVKPRVGGIGGGTCAAFFREAGMPAVVWAQEADTAHMPDEYAEISHMLNEAKVFARMML</sequence>